<dbReference type="InParanoid" id="A0A507BAF5"/>
<keyword evidence="5 6" id="KW-0472">Membrane</keyword>
<feature type="transmembrane region" description="Helical" evidence="6">
    <location>
        <begin position="137"/>
        <end position="156"/>
    </location>
</feature>
<reference evidence="8 9" key="1">
    <citation type="submission" date="2019-06" db="EMBL/GenBank/DDBJ databases">
        <title>Draft genome sequence of the filamentous fungus Phialemoniopsis curvata isolated from diesel fuel.</title>
        <authorList>
            <person name="Varaljay V.A."/>
            <person name="Lyon W.J."/>
            <person name="Crouch A.L."/>
            <person name="Drake C.E."/>
            <person name="Hollomon J.M."/>
            <person name="Nadeau L.J."/>
            <person name="Nunn H.S."/>
            <person name="Stevenson B.S."/>
            <person name="Bojanowski C.L."/>
            <person name="Crookes-Goodson W.J."/>
        </authorList>
    </citation>
    <scope>NUCLEOTIDE SEQUENCE [LARGE SCALE GENOMIC DNA]</scope>
    <source>
        <strain evidence="8 9">D216</strain>
    </source>
</reference>
<dbReference type="PANTHER" id="PTHR48022:SF34">
    <property type="entry name" value="MAJOR FACILITATOR SUPERFAMILY (MFS) PROFILE DOMAIN-CONTAINING PROTEIN-RELATED"/>
    <property type="match status" value="1"/>
</dbReference>
<dbReference type="PANTHER" id="PTHR48022">
    <property type="entry name" value="PLASTIDIC GLUCOSE TRANSPORTER 4"/>
    <property type="match status" value="1"/>
</dbReference>
<keyword evidence="9" id="KW-1185">Reference proteome</keyword>
<keyword evidence="3 6" id="KW-0812">Transmembrane</keyword>
<evidence type="ECO:0000256" key="4">
    <source>
        <dbReference type="ARBA" id="ARBA00022989"/>
    </source>
</evidence>
<evidence type="ECO:0000256" key="2">
    <source>
        <dbReference type="ARBA" id="ARBA00010992"/>
    </source>
</evidence>
<organism evidence="8 9">
    <name type="scientific">Thyridium curvatum</name>
    <dbReference type="NCBI Taxonomy" id="1093900"/>
    <lineage>
        <taxon>Eukaryota</taxon>
        <taxon>Fungi</taxon>
        <taxon>Dikarya</taxon>
        <taxon>Ascomycota</taxon>
        <taxon>Pezizomycotina</taxon>
        <taxon>Sordariomycetes</taxon>
        <taxon>Sordariomycetidae</taxon>
        <taxon>Thyridiales</taxon>
        <taxon>Thyridiaceae</taxon>
        <taxon>Thyridium</taxon>
    </lineage>
</organism>
<feature type="transmembrane region" description="Helical" evidence="6">
    <location>
        <begin position="32"/>
        <end position="55"/>
    </location>
</feature>
<evidence type="ECO:0000313" key="8">
    <source>
        <dbReference type="EMBL" id="TPX16593.1"/>
    </source>
</evidence>
<dbReference type="PROSITE" id="PS00216">
    <property type="entry name" value="SUGAR_TRANSPORT_1"/>
    <property type="match status" value="1"/>
</dbReference>
<dbReference type="InterPro" id="IPR005829">
    <property type="entry name" value="Sugar_transporter_CS"/>
</dbReference>
<feature type="transmembrane region" description="Helical" evidence="6">
    <location>
        <begin position="105"/>
        <end position="125"/>
    </location>
</feature>
<feature type="transmembrane region" description="Helical" evidence="6">
    <location>
        <begin position="64"/>
        <end position="85"/>
    </location>
</feature>
<dbReference type="OrthoDB" id="508119at2759"/>
<evidence type="ECO:0000256" key="1">
    <source>
        <dbReference type="ARBA" id="ARBA00004141"/>
    </source>
</evidence>
<gene>
    <name evidence="8" type="ORF">E0L32_012414</name>
</gene>
<dbReference type="Gene3D" id="1.20.1250.20">
    <property type="entry name" value="MFS general substrate transporter like domains"/>
    <property type="match status" value="1"/>
</dbReference>
<evidence type="ECO:0000259" key="7">
    <source>
        <dbReference type="PROSITE" id="PS50850"/>
    </source>
</evidence>
<keyword evidence="4 6" id="KW-1133">Transmembrane helix</keyword>
<dbReference type="GO" id="GO:0016020">
    <property type="term" value="C:membrane"/>
    <property type="evidence" value="ECO:0007669"/>
    <property type="project" value="UniProtKB-SubCell"/>
</dbReference>
<comment type="subcellular location">
    <subcellularLocation>
        <location evidence="1">Membrane</location>
        <topology evidence="1">Multi-pass membrane protein</topology>
    </subcellularLocation>
</comment>
<dbReference type="SUPFAM" id="SSF103473">
    <property type="entry name" value="MFS general substrate transporter"/>
    <property type="match status" value="1"/>
</dbReference>
<dbReference type="Pfam" id="PF00083">
    <property type="entry name" value="Sugar_tr"/>
    <property type="match status" value="1"/>
</dbReference>
<comment type="similarity">
    <text evidence="2">Belongs to the major facilitator superfamily. Sugar transporter (TC 2.A.1.1) family.</text>
</comment>
<dbReference type="PROSITE" id="PS50850">
    <property type="entry name" value="MFS"/>
    <property type="match status" value="1"/>
</dbReference>
<name>A0A507BAF5_9PEZI</name>
<evidence type="ECO:0000256" key="6">
    <source>
        <dbReference type="SAM" id="Phobius"/>
    </source>
</evidence>
<accession>A0A507BAF5</accession>
<dbReference type="STRING" id="1093900.A0A507BAF5"/>
<dbReference type="GO" id="GO:0005351">
    <property type="term" value="F:carbohydrate:proton symporter activity"/>
    <property type="evidence" value="ECO:0007669"/>
    <property type="project" value="TreeGrafter"/>
</dbReference>
<dbReference type="InterPro" id="IPR050360">
    <property type="entry name" value="MFS_Sugar_Transporters"/>
</dbReference>
<dbReference type="AlphaFoldDB" id="A0A507BAF5"/>
<dbReference type="RefSeq" id="XP_030998304.1">
    <property type="nucleotide sequence ID" value="XM_031135252.1"/>
</dbReference>
<evidence type="ECO:0000256" key="5">
    <source>
        <dbReference type="ARBA" id="ARBA00023136"/>
    </source>
</evidence>
<dbReference type="InterPro" id="IPR036259">
    <property type="entry name" value="MFS_trans_sf"/>
</dbReference>
<feature type="domain" description="Major facilitator superfamily (MFS) profile" evidence="7">
    <location>
        <begin position="1"/>
        <end position="191"/>
    </location>
</feature>
<dbReference type="EMBL" id="SKBQ01000174">
    <property type="protein sequence ID" value="TPX16593.1"/>
    <property type="molecule type" value="Genomic_DNA"/>
</dbReference>
<feature type="transmembrane region" description="Helical" evidence="6">
    <location>
        <begin position="168"/>
        <end position="187"/>
    </location>
</feature>
<proteinExistence type="inferred from homology"/>
<feature type="non-terminal residue" evidence="8">
    <location>
        <position position="1"/>
    </location>
</feature>
<evidence type="ECO:0000256" key="3">
    <source>
        <dbReference type="ARBA" id="ARBA00022692"/>
    </source>
</evidence>
<dbReference type="GeneID" id="41979861"/>
<evidence type="ECO:0000313" key="9">
    <source>
        <dbReference type="Proteomes" id="UP000319257"/>
    </source>
</evidence>
<dbReference type="InterPro" id="IPR005828">
    <property type="entry name" value="MFS_sugar_transport-like"/>
</dbReference>
<sequence>KANCMLTFPFAQIGQYYSPTVFKSIGIAGTNAGLLSTGVFGIVKTVVTVLWIFFLIDQFGRRKLLMFGGFGGSICLWIVGGYVAVAKPSGKGDQSDSPGGRAAIAFFYLWTFCYTPSWSGTPWVVASEIFDQNMRSLGQAFAAANNWFWNFIVARFTPQMFRDMGYGVFFFFAALQLLSVVYVYFILPETKSVPLEQMDLLFSKDLKPWKAHSVVMQQLRDLDHEFRETVADDVTEKQPETAKQVERV</sequence>
<protein>
    <recommendedName>
        <fullName evidence="7">Major facilitator superfamily (MFS) profile domain-containing protein</fullName>
    </recommendedName>
</protein>
<dbReference type="Proteomes" id="UP000319257">
    <property type="component" value="Unassembled WGS sequence"/>
</dbReference>
<dbReference type="InterPro" id="IPR020846">
    <property type="entry name" value="MFS_dom"/>
</dbReference>
<comment type="caution">
    <text evidence="8">The sequence shown here is derived from an EMBL/GenBank/DDBJ whole genome shotgun (WGS) entry which is preliminary data.</text>
</comment>